<reference evidence="3 4" key="1">
    <citation type="submission" date="2019-08" db="EMBL/GenBank/DDBJ databases">
        <title>Hyperibacter terrae gen. nov., sp. nov. and Hyperibacter viscosus sp. nov., two new members in the family Rhodospirillaceae isolated from the rhizosphere of Hypericum perforatum.</title>
        <authorList>
            <person name="Noviana Z."/>
        </authorList>
    </citation>
    <scope>NUCLEOTIDE SEQUENCE [LARGE SCALE GENOMIC DNA]</scope>
    <source>
        <strain evidence="3 4">R5959</strain>
    </source>
</reference>
<dbReference type="RefSeq" id="WP_151119461.1">
    <property type="nucleotide sequence ID" value="NZ_CP042582.1"/>
</dbReference>
<proteinExistence type="inferred from homology"/>
<dbReference type="PANTHER" id="PTHR11803">
    <property type="entry name" value="2-IMINOBUTANOATE/2-IMINOPROPANOATE DEAMINASE RIDA"/>
    <property type="match status" value="1"/>
</dbReference>
<dbReference type="SUPFAM" id="SSF55298">
    <property type="entry name" value="YjgF-like"/>
    <property type="match status" value="1"/>
</dbReference>
<dbReference type="GO" id="GO:0005829">
    <property type="term" value="C:cytosol"/>
    <property type="evidence" value="ECO:0007669"/>
    <property type="project" value="TreeGrafter"/>
</dbReference>
<dbReference type="InterPro" id="IPR006175">
    <property type="entry name" value="YjgF/YER057c/UK114"/>
</dbReference>
<dbReference type="InterPro" id="IPR035959">
    <property type="entry name" value="RutC-like_sf"/>
</dbReference>
<feature type="compositionally biased region" description="Polar residues" evidence="2">
    <location>
        <begin position="1"/>
        <end position="10"/>
    </location>
</feature>
<dbReference type="Pfam" id="PF01042">
    <property type="entry name" value="Ribonuc_L-PSP"/>
    <property type="match status" value="1"/>
</dbReference>
<feature type="region of interest" description="Disordered" evidence="2">
    <location>
        <begin position="1"/>
        <end position="20"/>
    </location>
</feature>
<dbReference type="CDD" id="cd00448">
    <property type="entry name" value="YjgF_YER057c_UK114_family"/>
    <property type="match status" value="1"/>
</dbReference>
<comment type="similarity">
    <text evidence="1">Belongs to the RutC family.</text>
</comment>
<dbReference type="OrthoDB" id="9799840at2"/>
<evidence type="ECO:0000256" key="2">
    <source>
        <dbReference type="SAM" id="MobiDB-lite"/>
    </source>
</evidence>
<protein>
    <submittedName>
        <fullName evidence="3">Endoribonuclease</fullName>
    </submittedName>
</protein>
<organism evidence="3 4">
    <name type="scientific">Hypericibacter adhaerens</name>
    <dbReference type="NCBI Taxonomy" id="2602016"/>
    <lineage>
        <taxon>Bacteria</taxon>
        <taxon>Pseudomonadati</taxon>
        <taxon>Pseudomonadota</taxon>
        <taxon>Alphaproteobacteria</taxon>
        <taxon>Rhodospirillales</taxon>
        <taxon>Dongiaceae</taxon>
        <taxon>Hypericibacter</taxon>
    </lineage>
</organism>
<gene>
    <name evidence="3" type="ORF">FRZ61_40990</name>
</gene>
<accession>A0A5J6N2E8</accession>
<evidence type="ECO:0000313" key="4">
    <source>
        <dbReference type="Proteomes" id="UP000325797"/>
    </source>
</evidence>
<dbReference type="AlphaFoldDB" id="A0A5J6N2E8"/>
<keyword evidence="4" id="KW-1185">Reference proteome</keyword>
<name>A0A5J6N2E8_9PROT</name>
<dbReference type="EMBL" id="CP042582">
    <property type="protein sequence ID" value="QEX24158.1"/>
    <property type="molecule type" value="Genomic_DNA"/>
</dbReference>
<dbReference type="GO" id="GO:0019239">
    <property type="term" value="F:deaminase activity"/>
    <property type="evidence" value="ECO:0007669"/>
    <property type="project" value="TreeGrafter"/>
</dbReference>
<evidence type="ECO:0000313" key="3">
    <source>
        <dbReference type="EMBL" id="QEX24158.1"/>
    </source>
</evidence>
<dbReference type="KEGG" id="hadh:FRZ61_40990"/>
<dbReference type="PANTHER" id="PTHR11803:SF58">
    <property type="entry name" value="PROTEIN HMF1-RELATED"/>
    <property type="match status" value="1"/>
</dbReference>
<dbReference type="Proteomes" id="UP000325797">
    <property type="component" value="Chromosome"/>
</dbReference>
<evidence type="ECO:0000256" key="1">
    <source>
        <dbReference type="ARBA" id="ARBA00010552"/>
    </source>
</evidence>
<sequence length="131" mass="13794">MAPNVETSTPPNTPAPIGPYNHIAKTGPFITIGGTAGVDPATGKLAGPDVHAQTKAILNSFAVMLASVGSDLGHVLHINVFLKEMADFERMNQAYIEAMGGHRPARTVIGVRELPRPGVLVTMNLTAVTRE</sequence>
<dbReference type="Gene3D" id="3.30.1330.40">
    <property type="entry name" value="RutC-like"/>
    <property type="match status" value="1"/>
</dbReference>